<dbReference type="Proteomes" id="UP001172159">
    <property type="component" value="Unassembled WGS sequence"/>
</dbReference>
<name>A0AA40DYT4_9PEZI</name>
<evidence type="ECO:0000313" key="3">
    <source>
        <dbReference type="Proteomes" id="UP001172159"/>
    </source>
</evidence>
<organism evidence="2 3">
    <name type="scientific">Apiosordaria backusii</name>
    <dbReference type="NCBI Taxonomy" id="314023"/>
    <lineage>
        <taxon>Eukaryota</taxon>
        <taxon>Fungi</taxon>
        <taxon>Dikarya</taxon>
        <taxon>Ascomycota</taxon>
        <taxon>Pezizomycotina</taxon>
        <taxon>Sordariomycetes</taxon>
        <taxon>Sordariomycetidae</taxon>
        <taxon>Sordariales</taxon>
        <taxon>Lasiosphaeriaceae</taxon>
        <taxon>Apiosordaria</taxon>
    </lineage>
</organism>
<sequence length="325" mass="37707">MPRVSTNPLLPVPSNPPLPLPQVPGPKLEPFTPTAHADIEFLKYLGRDEDKDSYVWKVNINGNGPYALKMFKFNTWEYLGQCYGRWLSKRLAKPQFYADYFDPFNCECRVYGRLKQEQREDLAVRSHGYLLLSSEQAHQVANLMGRSRDDPDDDDPATLYGHNFWDRDEQHRGHPVKAIVKEFVSDGGEGFNKTQVAKLWDDLKEFRKLGILVRDITIHNYIGGKLIDFSRAWTVYHPLFDWTTDSHVTDHLEMEAQDLIDLLYTWARVTDQSGFKLPKGLKEHSMGEDESKDLNPGLYNWRKWEADQEAAQIFVDKTLVEKVDE</sequence>
<accession>A0AA40DYT4</accession>
<protein>
    <submittedName>
        <fullName evidence="2">Kinetochore Sim4 complex subunit FTA2-domain-containing protein</fullName>
    </submittedName>
</protein>
<feature type="compositionally biased region" description="Pro residues" evidence="1">
    <location>
        <begin position="10"/>
        <end position="24"/>
    </location>
</feature>
<dbReference type="Pfam" id="PF13095">
    <property type="entry name" value="FTA2"/>
    <property type="match status" value="1"/>
</dbReference>
<keyword evidence="3" id="KW-1185">Reference proteome</keyword>
<dbReference type="EMBL" id="JAUKTV010000014">
    <property type="protein sequence ID" value="KAK0716553.1"/>
    <property type="molecule type" value="Genomic_DNA"/>
</dbReference>
<feature type="region of interest" description="Disordered" evidence="1">
    <location>
        <begin position="1"/>
        <end position="27"/>
    </location>
</feature>
<evidence type="ECO:0000256" key="1">
    <source>
        <dbReference type="SAM" id="MobiDB-lite"/>
    </source>
</evidence>
<gene>
    <name evidence="2" type="ORF">B0T21DRAFT_386817</name>
</gene>
<dbReference type="InterPro" id="IPR025213">
    <property type="entry name" value="Sim4_Fta2"/>
</dbReference>
<evidence type="ECO:0000313" key="2">
    <source>
        <dbReference type="EMBL" id="KAK0716553.1"/>
    </source>
</evidence>
<proteinExistence type="predicted"/>
<dbReference type="AlphaFoldDB" id="A0AA40DYT4"/>
<reference evidence="2" key="1">
    <citation type="submission" date="2023-06" db="EMBL/GenBank/DDBJ databases">
        <title>Genome-scale phylogeny and comparative genomics of the fungal order Sordariales.</title>
        <authorList>
            <consortium name="Lawrence Berkeley National Laboratory"/>
            <person name="Hensen N."/>
            <person name="Bonometti L."/>
            <person name="Westerberg I."/>
            <person name="Brannstrom I.O."/>
            <person name="Guillou S."/>
            <person name="Cros-Aarteil S."/>
            <person name="Calhoun S."/>
            <person name="Haridas S."/>
            <person name="Kuo A."/>
            <person name="Mondo S."/>
            <person name="Pangilinan J."/>
            <person name="Riley R."/>
            <person name="Labutti K."/>
            <person name="Andreopoulos B."/>
            <person name="Lipzen A."/>
            <person name="Chen C."/>
            <person name="Yanf M."/>
            <person name="Daum C."/>
            <person name="Ng V."/>
            <person name="Clum A."/>
            <person name="Steindorff A."/>
            <person name="Ohm R."/>
            <person name="Martin F."/>
            <person name="Silar P."/>
            <person name="Natvig D."/>
            <person name="Lalanne C."/>
            <person name="Gautier V."/>
            <person name="Ament-Velasquez S.L."/>
            <person name="Kruys A."/>
            <person name="Hutchinson M.I."/>
            <person name="Powell A.J."/>
            <person name="Barry K."/>
            <person name="Miller A.N."/>
            <person name="Grigoriev I.V."/>
            <person name="Debuchy R."/>
            <person name="Gladieux P."/>
            <person name="Thoren M.H."/>
            <person name="Johannesson H."/>
        </authorList>
    </citation>
    <scope>NUCLEOTIDE SEQUENCE</scope>
    <source>
        <strain evidence="2">CBS 540.89</strain>
    </source>
</reference>
<comment type="caution">
    <text evidence="2">The sequence shown here is derived from an EMBL/GenBank/DDBJ whole genome shotgun (WGS) entry which is preliminary data.</text>
</comment>